<dbReference type="InterPro" id="IPR027417">
    <property type="entry name" value="P-loop_NTPase"/>
</dbReference>
<dbReference type="SUPFAM" id="SSF52540">
    <property type="entry name" value="P-loop containing nucleoside triphosphate hydrolases"/>
    <property type="match status" value="1"/>
</dbReference>
<keyword evidence="2" id="KW-0808">Transferase</keyword>
<evidence type="ECO:0000313" key="5">
    <source>
        <dbReference type="Proteomes" id="UP000821853"/>
    </source>
</evidence>
<dbReference type="Pfam" id="PF00685">
    <property type="entry name" value="Sulfotransfer_1"/>
    <property type="match status" value="1"/>
</dbReference>
<sequence length="314" mass="36385">MDFESYRDIDGVWMHKFFREENIRSAMEYKPRSDDVFIVTYPKCGTNWMQYIVCNILSRANLPVDIGEYTLNSPFIDLTGAKVVEYPSRRGPILTHLPLHVFPPVDKPKYIYVARNPYDCAVSFYYFILGMTPKSVTDVSFGRFVDGFISGKVLYGDYFNHLIPWYGHRGDANVLFVTYEELKADLRGQVLRIAEFLGEEHGKALRQDEELLMRILDACSVAHMKVFFKDKPEDRMKKMIQSASRLSGGDQTLMEKPLSWDTERHEGCGYVRKGIVGDWKNHFTTDQIVRVKQWIAEKTRCSDVMALWSALDLP</sequence>
<name>A0A9J6GK99_HAELO</name>
<organism evidence="4 5">
    <name type="scientific">Haemaphysalis longicornis</name>
    <name type="common">Bush tick</name>
    <dbReference type="NCBI Taxonomy" id="44386"/>
    <lineage>
        <taxon>Eukaryota</taxon>
        <taxon>Metazoa</taxon>
        <taxon>Ecdysozoa</taxon>
        <taxon>Arthropoda</taxon>
        <taxon>Chelicerata</taxon>
        <taxon>Arachnida</taxon>
        <taxon>Acari</taxon>
        <taxon>Parasitiformes</taxon>
        <taxon>Ixodida</taxon>
        <taxon>Ixodoidea</taxon>
        <taxon>Ixodidae</taxon>
        <taxon>Haemaphysalinae</taxon>
        <taxon>Haemaphysalis</taxon>
    </lineage>
</organism>
<evidence type="ECO:0000313" key="4">
    <source>
        <dbReference type="EMBL" id="KAH9375273.1"/>
    </source>
</evidence>
<accession>A0A9J6GK99</accession>
<dbReference type="GO" id="GO:0008146">
    <property type="term" value="F:sulfotransferase activity"/>
    <property type="evidence" value="ECO:0007669"/>
    <property type="project" value="InterPro"/>
</dbReference>
<comment type="caution">
    <text evidence="4">The sequence shown here is derived from an EMBL/GenBank/DDBJ whole genome shotgun (WGS) entry which is preliminary data.</text>
</comment>
<evidence type="ECO:0000259" key="3">
    <source>
        <dbReference type="Pfam" id="PF00685"/>
    </source>
</evidence>
<evidence type="ECO:0000256" key="1">
    <source>
        <dbReference type="ARBA" id="ARBA00005771"/>
    </source>
</evidence>
<dbReference type="VEuPathDB" id="VectorBase:HLOH_052479"/>
<dbReference type="EMBL" id="JABSTR010000007">
    <property type="protein sequence ID" value="KAH9375273.1"/>
    <property type="molecule type" value="Genomic_DNA"/>
</dbReference>
<protein>
    <recommendedName>
        <fullName evidence="3">Sulfotransferase domain-containing protein</fullName>
    </recommendedName>
</protein>
<keyword evidence="5" id="KW-1185">Reference proteome</keyword>
<dbReference type="InterPro" id="IPR000863">
    <property type="entry name" value="Sulfotransferase_dom"/>
</dbReference>
<dbReference type="AlphaFoldDB" id="A0A9J6GK99"/>
<evidence type="ECO:0000256" key="2">
    <source>
        <dbReference type="ARBA" id="ARBA00022679"/>
    </source>
</evidence>
<dbReference type="PANTHER" id="PTHR11783">
    <property type="entry name" value="SULFOTRANSFERASE SULT"/>
    <property type="match status" value="1"/>
</dbReference>
<gene>
    <name evidence="4" type="ORF">HPB48_010835</name>
</gene>
<comment type="similarity">
    <text evidence="1">Belongs to the sulfotransferase 1 family.</text>
</comment>
<dbReference type="OMA" id="EITEEMH"/>
<dbReference type="Proteomes" id="UP000821853">
    <property type="component" value="Chromosome 5"/>
</dbReference>
<feature type="domain" description="Sulfotransferase" evidence="3">
    <location>
        <begin position="34"/>
        <end position="299"/>
    </location>
</feature>
<proteinExistence type="inferred from homology"/>
<dbReference type="OrthoDB" id="205623at2759"/>
<dbReference type="Gene3D" id="3.40.50.300">
    <property type="entry name" value="P-loop containing nucleotide triphosphate hydrolases"/>
    <property type="match status" value="1"/>
</dbReference>
<reference evidence="4 5" key="1">
    <citation type="journal article" date="2020" name="Cell">
        <title>Large-Scale Comparative Analyses of Tick Genomes Elucidate Their Genetic Diversity and Vector Capacities.</title>
        <authorList>
            <consortium name="Tick Genome and Microbiome Consortium (TIGMIC)"/>
            <person name="Jia N."/>
            <person name="Wang J."/>
            <person name="Shi W."/>
            <person name="Du L."/>
            <person name="Sun Y."/>
            <person name="Zhan W."/>
            <person name="Jiang J.F."/>
            <person name="Wang Q."/>
            <person name="Zhang B."/>
            <person name="Ji P."/>
            <person name="Bell-Sakyi L."/>
            <person name="Cui X.M."/>
            <person name="Yuan T.T."/>
            <person name="Jiang B.G."/>
            <person name="Yang W.F."/>
            <person name="Lam T.T."/>
            <person name="Chang Q.C."/>
            <person name="Ding S.J."/>
            <person name="Wang X.J."/>
            <person name="Zhu J.G."/>
            <person name="Ruan X.D."/>
            <person name="Zhao L."/>
            <person name="Wei J.T."/>
            <person name="Ye R.Z."/>
            <person name="Que T.C."/>
            <person name="Du C.H."/>
            <person name="Zhou Y.H."/>
            <person name="Cheng J.X."/>
            <person name="Dai P.F."/>
            <person name="Guo W.B."/>
            <person name="Han X.H."/>
            <person name="Huang E.J."/>
            <person name="Li L.F."/>
            <person name="Wei W."/>
            <person name="Gao Y.C."/>
            <person name="Liu J.Z."/>
            <person name="Shao H.Z."/>
            <person name="Wang X."/>
            <person name="Wang C.C."/>
            <person name="Yang T.C."/>
            <person name="Huo Q.B."/>
            <person name="Li W."/>
            <person name="Chen H.Y."/>
            <person name="Chen S.E."/>
            <person name="Zhou L.G."/>
            <person name="Ni X.B."/>
            <person name="Tian J.H."/>
            <person name="Sheng Y."/>
            <person name="Liu T."/>
            <person name="Pan Y.S."/>
            <person name="Xia L.Y."/>
            <person name="Li J."/>
            <person name="Zhao F."/>
            <person name="Cao W.C."/>
        </authorList>
    </citation>
    <scope>NUCLEOTIDE SEQUENCE [LARGE SCALE GENOMIC DNA]</scope>
    <source>
        <strain evidence="4">HaeL-2018</strain>
    </source>
</reference>